<sequence length="175" mass="19525">MQKGFGLIRILIVIGIIAGIGALVFKSVSLDKNPFMSSAEEKSAIDMAEQMKDVVEKKNNETMQTDDVANENIGSTDLTDLVDRVTEKLHPRLREIIDQESPDDYVEVVINLQESASREDIIKSFQSYDVTVMEQYFIINGFLARVSVKNIERIAIHPDVISVSPRFGGEPPPSN</sequence>
<evidence type="ECO:0000313" key="2">
    <source>
        <dbReference type="EMBL" id="OGZ53986.1"/>
    </source>
</evidence>
<feature type="transmembrane region" description="Helical" evidence="1">
    <location>
        <begin position="6"/>
        <end position="25"/>
    </location>
</feature>
<dbReference type="EMBL" id="MHNY01000050">
    <property type="protein sequence ID" value="OGZ53986.1"/>
    <property type="molecule type" value="Genomic_DNA"/>
</dbReference>
<evidence type="ECO:0000256" key="1">
    <source>
        <dbReference type="SAM" id="Phobius"/>
    </source>
</evidence>
<dbReference type="AlphaFoldDB" id="A0A1G2GUW9"/>
<comment type="caution">
    <text evidence="2">The sequence shown here is derived from an EMBL/GenBank/DDBJ whole genome shotgun (WGS) entry which is preliminary data.</text>
</comment>
<keyword evidence="1" id="KW-0472">Membrane</keyword>
<reference evidence="2 3" key="1">
    <citation type="journal article" date="2016" name="Nat. Commun.">
        <title>Thousands of microbial genomes shed light on interconnected biogeochemical processes in an aquifer system.</title>
        <authorList>
            <person name="Anantharaman K."/>
            <person name="Brown C.T."/>
            <person name="Hug L.A."/>
            <person name="Sharon I."/>
            <person name="Castelle C.J."/>
            <person name="Probst A.J."/>
            <person name="Thomas B.C."/>
            <person name="Singh A."/>
            <person name="Wilkins M.J."/>
            <person name="Karaoz U."/>
            <person name="Brodie E.L."/>
            <person name="Williams K.H."/>
            <person name="Hubbard S.S."/>
            <person name="Banfield J.F."/>
        </authorList>
    </citation>
    <scope>NUCLEOTIDE SEQUENCE [LARGE SCALE GENOMIC DNA]</scope>
</reference>
<keyword evidence="1" id="KW-1133">Transmembrane helix</keyword>
<gene>
    <name evidence="2" type="ORF">A3H64_03910</name>
</gene>
<evidence type="ECO:0008006" key="4">
    <source>
        <dbReference type="Google" id="ProtNLM"/>
    </source>
</evidence>
<accession>A0A1G2GUW9</accession>
<proteinExistence type="predicted"/>
<keyword evidence="1" id="KW-0812">Transmembrane</keyword>
<name>A0A1G2GUW9_9BACT</name>
<protein>
    <recommendedName>
        <fullName evidence="4">Inhibitor I9 domain-containing protein</fullName>
    </recommendedName>
</protein>
<organism evidence="2 3">
    <name type="scientific">Candidatus Ryanbacteria bacterium RIFCSPLOWO2_02_FULL_45_11c</name>
    <dbReference type="NCBI Taxonomy" id="1802128"/>
    <lineage>
        <taxon>Bacteria</taxon>
        <taxon>Candidatus Ryaniibacteriota</taxon>
    </lineage>
</organism>
<evidence type="ECO:0000313" key="3">
    <source>
        <dbReference type="Proteomes" id="UP000178186"/>
    </source>
</evidence>
<dbReference type="Proteomes" id="UP000178186">
    <property type="component" value="Unassembled WGS sequence"/>
</dbReference>
<dbReference type="Gene3D" id="3.30.70.80">
    <property type="entry name" value="Peptidase S8 propeptide/proteinase inhibitor I9"/>
    <property type="match status" value="1"/>
</dbReference>
<dbReference type="STRING" id="1802128.A3H64_03910"/>
<dbReference type="InterPro" id="IPR037045">
    <property type="entry name" value="S8pro/Inhibitor_I9_sf"/>
</dbReference>